<dbReference type="OrthoDB" id="124415at2157"/>
<protein>
    <recommendedName>
        <fullName evidence="3">Translocation protein TolB</fullName>
    </recommendedName>
</protein>
<dbReference type="RefSeq" id="WP_156158864.1">
    <property type="nucleotide sequence ID" value="NZ_CP009506.1"/>
</dbReference>
<sequence length="577" mass="63677">MKVKYVLLGTLLLLISVASCQAASEEIADGNDSWTLLFSGQKITDNTWNNVISPDSTRVAYVNQSEKGVSLIVAGPEGKTEGKSYDFIRDIVFSPDSTRVAYFARTDGKWIAVVDDSEGKQYDGMLTTVIFSPDSKRVTYLALSGNQTAVVVDGKENLYHAAGVPRFSPDSKHLAYAIDEDGGFDSSYIILDGKELKPNGGGFVFSPDSNRWAYSSHNLYKGSPVYTVLNNKILELGNNGAIYGLYFSPDSQRFAFEMQNGSSFYDPHRIVVDEVYGKEYRGIGEVVFSPDSRHVAYRAKSEEEGYFVVLDGIEGKKNYSDVREPIFSPDSNHTAYAALKDDGWHVVLDGNEGSNYSAVRGLTFSPDSKHLAYAARDTRDGKDMQFVVADGKEMEQYLHDRHHQGILYGPVFSPDGKVVYTANDGGKAQFIVVDGTRKLNPWSRFSGSALVFDSPDSFHYLGTNETGSFLVNVNIMEKPEEEACSWSGIWDTNHGFMDLEQTGNSVTGIYTGNLPYQDQGIQAIASDKKLVGNWSYSSGKAEGTFEFSMADDCKSFSGKWKYGSEGDWSGNWNGTRV</sequence>
<proteinExistence type="predicted"/>
<keyword evidence="2" id="KW-1185">Reference proteome</keyword>
<dbReference type="SUPFAM" id="SSF82171">
    <property type="entry name" value="DPP6 N-terminal domain-like"/>
    <property type="match status" value="1"/>
</dbReference>
<gene>
    <name evidence="1" type="ORF">MSSIT_2588</name>
</gene>
<dbReference type="AlphaFoldDB" id="A0A0E3P6C3"/>
<dbReference type="GeneID" id="24861475"/>
<dbReference type="EMBL" id="CP009506">
    <property type="protein sequence ID" value="AKB29307.1"/>
    <property type="molecule type" value="Genomic_DNA"/>
</dbReference>
<organism evidence="1 2">
    <name type="scientific">Methanosarcina siciliae T4/M</name>
    <dbReference type="NCBI Taxonomy" id="1434120"/>
    <lineage>
        <taxon>Archaea</taxon>
        <taxon>Methanobacteriati</taxon>
        <taxon>Methanobacteriota</taxon>
        <taxon>Stenosarchaea group</taxon>
        <taxon>Methanomicrobia</taxon>
        <taxon>Methanosarcinales</taxon>
        <taxon>Methanosarcinaceae</taxon>
        <taxon>Methanosarcina</taxon>
    </lineage>
</organism>
<dbReference type="Proteomes" id="UP000033111">
    <property type="component" value="Chromosome"/>
</dbReference>
<evidence type="ECO:0000313" key="2">
    <source>
        <dbReference type="Proteomes" id="UP000033111"/>
    </source>
</evidence>
<dbReference type="PROSITE" id="PS51257">
    <property type="entry name" value="PROKAR_LIPOPROTEIN"/>
    <property type="match status" value="1"/>
</dbReference>
<dbReference type="HOGENOM" id="CLU_491457_0_0_2"/>
<dbReference type="Gene3D" id="2.120.10.30">
    <property type="entry name" value="TolB, C-terminal domain"/>
    <property type="match status" value="3"/>
</dbReference>
<name>A0A0E3P6C3_9EURY</name>
<dbReference type="PATRIC" id="fig|1434120.4.peg.3398"/>
<dbReference type="InterPro" id="IPR011659">
    <property type="entry name" value="WD40"/>
</dbReference>
<reference evidence="1 2" key="1">
    <citation type="submission" date="2014-07" db="EMBL/GenBank/DDBJ databases">
        <title>Methanogenic archaea and the global carbon cycle.</title>
        <authorList>
            <person name="Henriksen J.R."/>
            <person name="Luke J."/>
            <person name="Reinhart S."/>
            <person name="Benedict M.N."/>
            <person name="Youngblut N.D."/>
            <person name="Metcalf M.E."/>
            <person name="Whitaker R.J."/>
            <person name="Metcalf W.W."/>
        </authorList>
    </citation>
    <scope>NUCLEOTIDE SEQUENCE [LARGE SCALE GENOMIC DNA]</scope>
    <source>
        <strain evidence="1 2">T4/M</strain>
    </source>
</reference>
<dbReference type="KEGG" id="msw:MSSIT_2588"/>
<evidence type="ECO:0008006" key="3">
    <source>
        <dbReference type="Google" id="ProtNLM"/>
    </source>
</evidence>
<accession>A0A0E3P6C3</accession>
<dbReference type="InterPro" id="IPR011042">
    <property type="entry name" value="6-blade_b-propeller_TolB-like"/>
</dbReference>
<dbReference type="Pfam" id="PF07676">
    <property type="entry name" value="PD40"/>
    <property type="match status" value="2"/>
</dbReference>
<evidence type="ECO:0000313" key="1">
    <source>
        <dbReference type="EMBL" id="AKB29307.1"/>
    </source>
</evidence>